<name>A0ABW5PF74_9BACL</name>
<feature type="active site" evidence="12">
    <location>
        <position position="401"/>
    </location>
</feature>
<keyword evidence="11 12" id="KW-1208">Phospholipid metabolism</keyword>
<feature type="active site" evidence="12">
    <location>
        <position position="218"/>
    </location>
</feature>
<gene>
    <name evidence="15" type="primary">cls</name>
    <name evidence="15" type="ORF">ACFSUF_15365</name>
</gene>
<evidence type="ECO:0000256" key="2">
    <source>
        <dbReference type="ARBA" id="ARBA00022475"/>
    </source>
</evidence>
<sequence>MIWLCILLIVFILQAATILLLEFRHPAKTIAWLFILFVFPIIGFVMYYFLAKEYKHRRKVRRKGTLIAEEVRKFVFETASIVSKPEDVCNEEFMHQHRLFGLLQNMPDSPITTCNETTVLTNAQDTYDAIFLAIEGAKTHVHVEYYIFKPDKIGTKLRDLLITKAKQGVEVRLIYDGVGSHKLGARFLKPLTEAGVEHHAFLPPAFALFDKRVNYRNHRKIVVVDGVTGFLGGINIGDEHLGEDVNLGFWRDTHLQVKGDAVYFLQHTFLTDWAFVSSQQVKSLEYFPKHGCMGTEQVQIISSGPDVQWDSILEMFFGAISVARRRIWIASPYFIPEDSIYMALKTAAVSGLDVRIIVPGIPDSRVVELATMSYLEELMQAGVQFYSYQKGFIHAKLMLIDSMLASVGTANMDMRSFFSNFELNAVMFDQKSIRRIEDDFEQDFKDSIRIDLQEFRRRPRIHRAKEVLARLLSPLL</sequence>
<comment type="catalytic activity">
    <reaction evidence="12">
        <text>2 a 1,2-diacyl-sn-glycero-3-phospho-(1'-sn-glycerol) = a cardiolipin + glycerol</text>
        <dbReference type="Rhea" id="RHEA:31451"/>
        <dbReference type="ChEBI" id="CHEBI:17754"/>
        <dbReference type="ChEBI" id="CHEBI:62237"/>
        <dbReference type="ChEBI" id="CHEBI:64716"/>
    </reaction>
</comment>
<dbReference type="EMBL" id="JBHUME010000009">
    <property type="protein sequence ID" value="MFD2613794.1"/>
    <property type="molecule type" value="Genomic_DNA"/>
</dbReference>
<dbReference type="InterPro" id="IPR030874">
    <property type="entry name" value="Cardiolipin_synth_Firmi"/>
</dbReference>
<comment type="subcellular location">
    <subcellularLocation>
        <location evidence="1 12">Cell membrane</location>
        <topology evidence="1 12">Multi-pass membrane protein</topology>
    </subcellularLocation>
</comment>
<evidence type="ECO:0000259" key="14">
    <source>
        <dbReference type="PROSITE" id="PS50035"/>
    </source>
</evidence>
<evidence type="ECO:0000256" key="12">
    <source>
        <dbReference type="HAMAP-Rule" id="MF_01916"/>
    </source>
</evidence>
<evidence type="ECO:0000256" key="6">
    <source>
        <dbReference type="ARBA" id="ARBA00022737"/>
    </source>
</evidence>
<dbReference type="Pfam" id="PF13396">
    <property type="entry name" value="PLDc_N"/>
    <property type="match status" value="1"/>
</dbReference>
<dbReference type="PANTHER" id="PTHR21248">
    <property type="entry name" value="CARDIOLIPIN SYNTHASE"/>
    <property type="match status" value="1"/>
</dbReference>
<dbReference type="CDD" id="cd09110">
    <property type="entry name" value="PLDc_CLS_1"/>
    <property type="match status" value="1"/>
</dbReference>
<keyword evidence="3 12" id="KW-0444">Lipid biosynthesis</keyword>
<feature type="active site" evidence="12">
    <location>
        <position position="394"/>
    </location>
</feature>
<keyword evidence="5 12" id="KW-0812">Transmembrane</keyword>
<keyword evidence="2 12" id="KW-1003">Cell membrane</keyword>
<evidence type="ECO:0000256" key="11">
    <source>
        <dbReference type="ARBA" id="ARBA00023264"/>
    </source>
</evidence>
<proteinExistence type="inferred from homology"/>
<keyword evidence="10 12" id="KW-0594">Phospholipid biosynthesis</keyword>
<comment type="function">
    <text evidence="12">Catalyzes the reversible phosphatidyl group transfer from one phosphatidylglycerol molecule to another to form cardiolipin (CL) (diphosphatidylglycerol) and glycerol.</text>
</comment>
<keyword evidence="6" id="KW-0677">Repeat</keyword>
<evidence type="ECO:0000256" key="10">
    <source>
        <dbReference type="ARBA" id="ARBA00023209"/>
    </source>
</evidence>
<evidence type="ECO:0000256" key="13">
    <source>
        <dbReference type="NCBIfam" id="TIGR04265"/>
    </source>
</evidence>
<comment type="caution">
    <text evidence="15">The sequence shown here is derived from an EMBL/GenBank/DDBJ whole genome shotgun (WGS) entry which is preliminary data.</text>
</comment>
<dbReference type="RefSeq" id="WP_377603965.1">
    <property type="nucleotide sequence ID" value="NZ_JBHUME010000009.1"/>
</dbReference>
<evidence type="ECO:0000256" key="5">
    <source>
        <dbReference type="ARBA" id="ARBA00022692"/>
    </source>
</evidence>
<dbReference type="HAMAP" id="MF_01916">
    <property type="entry name" value="Cardiolipin_synth_Cls"/>
    <property type="match status" value="1"/>
</dbReference>
<feature type="active site" evidence="12">
    <location>
        <position position="396"/>
    </location>
</feature>
<comment type="similarity">
    <text evidence="12">Belongs to the phospholipase D family. Cardiolipin synthase subfamily.</text>
</comment>
<evidence type="ECO:0000256" key="9">
    <source>
        <dbReference type="ARBA" id="ARBA00023136"/>
    </source>
</evidence>
<dbReference type="InterPro" id="IPR001736">
    <property type="entry name" value="PLipase_D/transphosphatidylase"/>
</dbReference>
<feature type="domain" description="PLD phosphodiesterase" evidence="14">
    <location>
        <begin position="389"/>
        <end position="416"/>
    </location>
</feature>
<evidence type="ECO:0000256" key="7">
    <source>
        <dbReference type="ARBA" id="ARBA00022989"/>
    </source>
</evidence>
<dbReference type="SUPFAM" id="SSF56024">
    <property type="entry name" value="Phospholipase D/nuclease"/>
    <property type="match status" value="2"/>
</dbReference>
<evidence type="ECO:0000256" key="8">
    <source>
        <dbReference type="ARBA" id="ARBA00023098"/>
    </source>
</evidence>
<feature type="transmembrane region" description="Helical" evidence="12">
    <location>
        <begin position="30"/>
        <end position="51"/>
    </location>
</feature>
<dbReference type="Proteomes" id="UP001597541">
    <property type="component" value="Unassembled WGS sequence"/>
</dbReference>
<organism evidence="15 16">
    <name type="scientific">Paenibacillus gansuensis</name>
    <dbReference type="NCBI Taxonomy" id="306542"/>
    <lineage>
        <taxon>Bacteria</taxon>
        <taxon>Bacillati</taxon>
        <taxon>Bacillota</taxon>
        <taxon>Bacilli</taxon>
        <taxon>Bacillales</taxon>
        <taxon>Paenibacillaceae</taxon>
        <taxon>Paenibacillus</taxon>
    </lineage>
</organism>
<dbReference type="PROSITE" id="PS50035">
    <property type="entry name" value="PLD"/>
    <property type="match status" value="2"/>
</dbReference>
<reference evidence="16" key="1">
    <citation type="journal article" date="2019" name="Int. J. Syst. Evol. Microbiol.">
        <title>The Global Catalogue of Microorganisms (GCM) 10K type strain sequencing project: providing services to taxonomists for standard genome sequencing and annotation.</title>
        <authorList>
            <consortium name="The Broad Institute Genomics Platform"/>
            <consortium name="The Broad Institute Genome Sequencing Center for Infectious Disease"/>
            <person name="Wu L."/>
            <person name="Ma J."/>
        </authorList>
    </citation>
    <scope>NUCLEOTIDE SEQUENCE [LARGE SCALE GENOMIC DNA]</scope>
    <source>
        <strain evidence="16">KCTC 3950</strain>
    </source>
</reference>
<feature type="domain" description="PLD phosphodiesterase" evidence="14">
    <location>
        <begin position="213"/>
        <end position="240"/>
    </location>
</feature>
<evidence type="ECO:0000256" key="4">
    <source>
        <dbReference type="ARBA" id="ARBA00022679"/>
    </source>
</evidence>
<protein>
    <recommendedName>
        <fullName evidence="12 13">Cardiolipin synthase</fullName>
        <shortName evidence="12">CL synthase</shortName>
        <ecNumber evidence="12 13">2.7.8.-</ecNumber>
    </recommendedName>
</protein>
<comment type="caution">
    <text evidence="12">Lacks conserved residue(s) required for the propagation of feature annotation.</text>
</comment>
<dbReference type="Gene3D" id="3.30.870.10">
    <property type="entry name" value="Endonuclease Chain A"/>
    <property type="match status" value="2"/>
</dbReference>
<dbReference type="Pfam" id="PF13091">
    <property type="entry name" value="PLDc_2"/>
    <property type="match status" value="2"/>
</dbReference>
<dbReference type="NCBIfam" id="TIGR04265">
    <property type="entry name" value="bac_cardiolipin"/>
    <property type="match status" value="1"/>
</dbReference>
<dbReference type="InterPro" id="IPR022924">
    <property type="entry name" value="Cardiolipin_synthase"/>
</dbReference>
<keyword evidence="7 12" id="KW-1133">Transmembrane helix</keyword>
<keyword evidence="16" id="KW-1185">Reference proteome</keyword>
<accession>A0ABW5PF74</accession>
<keyword evidence="9 12" id="KW-0472">Membrane</keyword>
<feature type="active site" evidence="12">
    <location>
        <position position="225"/>
    </location>
</feature>
<dbReference type="EC" id="2.7.8.-" evidence="12 13"/>
<dbReference type="PANTHER" id="PTHR21248:SF20">
    <property type="entry name" value="CARDIOLIPIN SYNTHASE YWIE-RELATED"/>
    <property type="match status" value="1"/>
</dbReference>
<dbReference type="InterPro" id="IPR027379">
    <property type="entry name" value="CLS_N"/>
</dbReference>
<evidence type="ECO:0000313" key="16">
    <source>
        <dbReference type="Proteomes" id="UP001597541"/>
    </source>
</evidence>
<feature type="active site" evidence="12">
    <location>
        <position position="220"/>
    </location>
</feature>
<keyword evidence="8 12" id="KW-0443">Lipid metabolism</keyword>
<evidence type="ECO:0000256" key="1">
    <source>
        <dbReference type="ARBA" id="ARBA00004651"/>
    </source>
</evidence>
<keyword evidence="4 12" id="KW-0808">Transferase</keyword>
<evidence type="ECO:0000313" key="15">
    <source>
        <dbReference type="EMBL" id="MFD2613794.1"/>
    </source>
</evidence>
<dbReference type="InterPro" id="IPR025202">
    <property type="entry name" value="PLD-like_dom"/>
</dbReference>
<dbReference type="SMART" id="SM00155">
    <property type="entry name" value="PLDc"/>
    <property type="match status" value="2"/>
</dbReference>
<dbReference type="CDD" id="cd09112">
    <property type="entry name" value="PLDc_CLS_2"/>
    <property type="match status" value="1"/>
</dbReference>
<evidence type="ECO:0000256" key="3">
    <source>
        <dbReference type="ARBA" id="ARBA00022516"/>
    </source>
</evidence>